<feature type="binding site" evidence="2">
    <location>
        <position position="358"/>
    </location>
    <ligand>
        <name>Mn(2+)</name>
        <dbReference type="ChEBI" id="CHEBI:29035"/>
        <label>2</label>
    </ligand>
</feature>
<dbReference type="RefSeq" id="WP_119971930.1">
    <property type="nucleotide sequence ID" value="NZ_CP032416.1"/>
</dbReference>
<dbReference type="PIRSF" id="PIRSF005962">
    <property type="entry name" value="Pept_M20D_amidohydro"/>
    <property type="match status" value="1"/>
</dbReference>
<evidence type="ECO:0000256" key="1">
    <source>
        <dbReference type="ARBA" id="ARBA00022801"/>
    </source>
</evidence>
<dbReference type="EMBL" id="CP032416">
    <property type="protein sequence ID" value="AYD40342.1"/>
    <property type="molecule type" value="Genomic_DNA"/>
</dbReference>
<dbReference type="SUPFAM" id="SSF55031">
    <property type="entry name" value="Bacterial exopeptidase dimerisation domain"/>
    <property type="match status" value="1"/>
</dbReference>
<feature type="binding site" evidence="2">
    <location>
        <position position="160"/>
    </location>
    <ligand>
        <name>Mn(2+)</name>
        <dbReference type="ChEBI" id="CHEBI:29035"/>
        <label>2</label>
    </ligand>
</feature>
<dbReference type="GO" id="GO:0050118">
    <property type="term" value="F:N-acetyldiaminopimelate deacetylase activity"/>
    <property type="evidence" value="ECO:0007669"/>
    <property type="project" value="UniProtKB-ARBA"/>
</dbReference>
<sequence length="390" mass="43161">MDIRNIANEYEDYIIRLRRYFHQNPETSWNEYNTTEFIENELRKLNIKVKRLKKTGAIGIIDGRNRENMLALRAEMDALPIKENTNLPFKATNGCMHACGHDTHMAMLLGAARILTKIKDKLNGSVKLIFQPSEENGTGAETIIKQDNVLSDVEAIFGMHVFAMVRSGKLNIESGVRMASADTFKITVEGIASHGSIPNLGIDAILASSAIVMNLQSIVSRNISPMDSAVVTIGTINGGDNYNIIANKVVMTGTTRAFSKETRKLLEEKVRNIVKTTADTYGAHAELEYNLCPPPLINDNKLTEIARKSAVKLFGKDVLVPVEKMTVGEDFANYLEEVPGVFVFIGGGSEKVGMYSNHNDKFDVEESSLKMGSALYAQFALDFLNNCNEK</sequence>
<keyword evidence="2" id="KW-0464">Manganese</keyword>
<protein>
    <submittedName>
        <fullName evidence="4">Amidohydrolase</fullName>
    </submittedName>
</protein>
<organism evidence="4 5">
    <name type="scientific">Clostridium fermenticellae</name>
    <dbReference type="NCBI Taxonomy" id="2068654"/>
    <lineage>
        <taxon>Bacteria</taxon>
        <taxon>Bacillati</taxon>
        <taxon>Bacillota</taxon>
        <taxon>Clostridia</taxon>
        <taxon>Eubacteriales</taxon>
        <taxon>Clostridiaceae</taxon>
        <taxon>Clostridium</taxon>
    </lineage>
</organism>
<dbReference type="InterPro" id="IPR011650">
    <property type="entry name" value="Peptidase_M20_dimer"/>
</dbReference>
<evidence type="ECO:0000259" key="3">
    <source>
        <dbReference type="Pfam" id="PF07687"/>
    </source>
</evidence>
<dbReference type="Gene3D" id="3.30.70.360">
    <property type="match status" value="1"/>
</dbReference>
<gene>
    <name evidence="4" type="ORF">D4Z93_07325</name>
</gene>
<keyword evidence="1 4" id="KW-0378">Hydrolase</keyword>
<dbReference type="PANTHER" id="PTHR11014:SF63">
    <property type="entry name" value="METALLOPEPTIDASE, PUTATIVE (AFU_ORTHOLOGUE AFUA_6G09600)-RELATED"/>
    <property type="match status" value="1"/>
</dbReference>
<dbReference type="SUPFAM" id="SSF53187">
    <property type="entry name" value="Zn-dependent exopeptidases"/>
    <property type="match status" value="1"/>
</dbReference>
<evidence type="ECO:0000256" key="2">
    <source>
        <dbReference type="PIRSR" id="PIRSR005962-1"/>
    </source>
</evidence>
<accession>A0A386H3S3</accession>
<dbReference type="AlphaFoldDB" id="A0A386H3S3"/>
<dbReference type="Pfam" id="PF07687">
    <property type="entry name" value="M20_dimer"/>
    <property type="match status" value="1"/>
</dbReference>
<dbReference type="InterPro" id="IPR036264">
    <property type="entry name" value="Bact_exopeptidase_dim_dom"/>
</dbReference>
<reference evidence="4 5" key="1">
    <citation type="journal article" date="2019" name="Int. J. Syst. Evol. Microbiol.">
        <title>Clostridium fermenticellae sp. nov., isolated from the mud in a fermentation cellar for the production of the Chinese liquor, baijiu.</title>
        <authorList>
            <person name="Xu P.X."/>
            <person name="Chai L.J."/>
            <person name="Qiu T."/>
            <person name="Zhang X.J."/>
            <person name="Lu Z.M."/>
            <person name="Xiao C."/>
            <person name="Wang S.T."/>
            <person name="Shen C.H."/>
            <person name="Shi J.S."/>
            <person name="Xu Z.H."/>
        </authorList>
    </citation>
    <scope>NUCLEOTIDE SEQUENCE [LARGE SCALE GENOMIC DNA]</scope>
    <source>
        <strain evidence="4 5">JN500901</strain>
    </source>
</reference>
<feature type="binding site" evidence="2">
    <location>
        <position position="99"/>
    </location>
    <ligand>
        <name>Mn(2+)</name>
        <dbReference type="ChEBI" id="CHEBI:29035"/>
        <label>2</label>
    </ligand>
</feature>
<dbReference type="InterPro" id="IPR017439">
    <property type="entry name" value="Amidohydrolase"/>
</dbReference>
<comment type="cofactor">
    <cofactor evidence="2">
        <name>Mn(2+)</name>
        <dbReference type="ChEBI" id="CHEBI:29035"/>
    </cofactor>
    <text evidence="2">The Mn(2+) ion enhances activity.</text>
</comment>
<dbReference type="Proteomes" id="UP000266301">
    <property type="component" value="Chromosome"/>
</dbReference>
<keyword evidence="2" id="KW-0479">Metal-binding</keyword>
<feature type="binding site" evidence="2">
    <location>
        <position position="135"/>
    </location>
    <ligand>
        <name>Mn(2+)</name>
        <dbReference type="ChEBI" id="CHEBI:29035"/>
        <label>2</label>
    </ligand>
</feature>
<dbReference type="NCBIfam" id="TIGR01891">
    <property type="entry name" value="amidohydrolases"/>
    <property type="match status" value="1"/>
</dbReference>
<feature type="binding site" evidence="2">
    <location>
        <position position="101"/>
    </location>
    <ligand>
        <name>Mn(2+)</name>
        <dbReference type="ChEBI" id="CHEBI:29035"/>
        <label>2</label>
    </ligand>
</feature>
<evidence type="ECO:0000313" key="4">
    <source>
        <dbReference type="EMBL" id="AYD40342.1"/>
    </source>
</evidence>
<dbReference type="InterPro" id="IPR002933">
    <property type="entry name" value="Peptidase_M20"/>
</dbReference>
<evidence type="ECO:0000313" key="5">
    <source>
        <dbReference type="Proteomes" id="UP000266301"/>
    </source>
</evidence>
<dbReference type="Pfam" id="PF01546">
    <property type="entry name" value="Peptidase_M20"/>
    <property type="match status" value="1"/>
</dbReference>
<feature type="domain" description="Peptidase M20 dimerisation" evidence="3">
    <location>
        <begin position="182"/>
        <end position="279"/>
    </location>
</feature>
<keyword evidence="5" id="KW-1185">Reference proteome</keyword>
<dbReference type="FunFam" id="3.30.70.360:FF:000001">
    <property type="entry name" value="N-acetyldiaminopimelate deacetylase"/>
    <property type="match status" value="1"/>
</dbReference>
<dbReference type="GO" id="GO:0019877">
    <property type="term" value="P:diaminopimelate biosynthetic process"/>
    <property type="evidence" value="ECO:0007669"/>
    <property type="project" value="UniProtKB-ARBA"/>
</dbReference>
<proteinExistence type="predicted"/>
<dbReference type="OrthoDB" id="9776731at2"/>
<dbReference type="Gene3D" id="3.40.630.10">
    <property type="entry name" value="Zn peptidases"/>
    <property type="match status" value="1"/>
</dbReference>
<dbReference type="GO" id="GO:0046872">
    <property type="term" value="F:metal ion binding"/>
    <property type="evidence" value="ECO:0007669"/>
    <property type="project" value="UniProtKB-KW"/>
</dbReference>
<dbReference type="PANTHER" id="PTHR11014">
    <property type="entry name" value="PEPTIDASE M20 FAMILY MEMBER"/>
    <property type="match status" value="1"/>
</dbReference>
<name>A0A386H3S3_9CLOT</name>
<dbReference type="KEGG" id="cfer:D4Z93_07325"/>